<proteinExistence type="predicted"/>
<evidence type="ECO:0000313" key="1">
    <source>
        <dbReference type="EMBL" id="RNA20235.1"/>
    </source>
</evidence>
<organism evidence="1 2">
    <name type="scientific">Brachionus plicatilis</name>
    <name type="common">Marine rotifer</name>
    <name type="synonym">Brachionus muelleri</name>
    <dbReference type="NCBI Taxonomy" id="10195"/>
    <lineage>
        <taxon>Eukaryota</taxon>
        <taxon>Metazoa</taxon>
        <taxon>Spiralia</taxon>
        <taxon>Gnathifera</taxon>
        <taxon>Rotifera</taxon>
        <taxon>Eurotatoria</taxon>
        <taxon>Monogononta</taxon>
        <taxon>Pseudotrocha</taxon>
        <taxon>Ploima</taxon>
        <taxon>Brachionidae</taxon>
        <taxon>Brachionus</taxon>
    </lineage>
</organism>
<evidence type="ECO:0000313" key="2">
    <source>
        <dbReference type="Proteomes" id="UP000276133"/>
    </source>
</evidence>
<sequence>MTRHFLYLVCSKLISKFLPFHAFLINSYKQGPRIRFPEKENDSLTKNSAQRIKKKSEIPQDFKINFQE</sequence>
<dbReference type="AlphaFoldDB" id="A0A3M7RAH5"/>
<protein>
    <submittedName>
        <fullName evidence="1">Uncharacterized protein</fullName>
    </submittedName>
</protein>
<accession>A0A3M7RAH5</accession>
<dbReference type="EMBL" id="REGN01003895">
    <property type="protein sequence ID" value="RNA20235.1"/>
    <property type="molecule type" value="Genomic_DNA"/>
</dbReference>
<name>A0A3M7RAH5_BRAPC</name>
<reference evidence="1 2" key="1">
    <citation type="journal article" date="2018" name="Sci. Rep.">
        <title>Genomic signatures of local adaptation to the degree of environmental predictability in rotifers.</title>
        <authorList>
            <person name="Franch-Gras L."/>
            <person name="Hahn C."/>
            <person name="Garcia-Roger E.M."/>
            <person name="Carmona M.J."/>
            <person name="Serra M."/>
            <person name="Gomez A."/>
        </authorList>
    </citation>
    <scope>NUCLEOTIDE SEQUENCE [LARGE SCALE GENOMIC DNA]</scope>
    <source>
        <strain evidence="1">HYR1</strain>
    </source>
</reference>
<keyword evidence="2" id="KW-1185">Reference proteome</keyword>
<comment type="caution">
    <text evidence="1">The sequence shown here is derived from an EMBL/GenBank/DDBJ whole genome shotgun (WGS) entry which is preliminary data.</text>
</comment>
<gene>
    <name evidence="1" type="ORF">BpHYR1_047409</name>
</gene>
<dbReference type="Proteomes" id="UP000276133">
    <property type="component" value="Unassembled WGS sequence"/>
</dbReference>